<name>A0A832H0H7_9CYAN</name>
<comment type="caution">
    <text evidence="1">The sequence shown here is derived from an EMBL/GenBank/DDBJ whole genome shotgun (WGS) entry which is preliminary data.</text>
</comment>
<organism evidence="1">
    <name type="scientific">Oscillatoriales cyanobacterium SpSt-402</name>
    <dbReference type="NCBI Taxonomy" id="2282168"/>
    <lineage>
        <taxon>Bacteria</taxon>
        <taxon>Bacillati</taxon>
        <taxon>Cyanobacteriota</taxon>
        <taxon>Cyanophyceae</taxon>
        <taxon>Oscillatoriophycideae</taxon>
        <taxon>Oscillatoriales</taxon>
    </lineage>
</organism>
<dbReference type="AlphaFoldDB" id="A0A832H0H7"/>
<gene>
    <name evidence="1" type="ORF">ENR47_00815</name>
</gene>
<accession>A0A832H0H7</accession>
<proteinExistence type="predicted"/>
<protein>
    <submittedName>
        <fullName evidence="1">Uncharacterized protein</fullName>
    </submittedName>
</protein>
<sequence>MQLLKIGNRIINPEAILHVSYDPSNFHPATREEWRECVVTFGRDDEQIFYNEEADQVWAYLSAKMHCRTIARREAVA</sequence>
<reference evidence="1" key="1">
    <citation type="journal article" date="2020" name="mSystems">
        <title>Genome- and Community-Level Interaction Insights into Carbon Utilization and Element Cycling Functions of Hydrothermarchaeota in Hydrothermal Sediment.</title>
        <authorList>
            <person name="Zhou Z."/>
            <person name="Liu Y."/>
            <person name="Xu W."/>
            <person name="Pan J."/>
            <person name="Luo Z.H."/>
            <person name="Li M."/>
        </authorList>
    </citation>
    <scope>NUCLEOTIDE SEQUENCE [LARGE SCALE GENOMIC DNA]</scope>
    <source>
        <strain evidence="1">SpSt-402</strain>
    </source>
</reference>
<dbReference type="EMBL" id="DSRD01000052">
    <property type="protein sequence ID" value="HGW92814.1"/>
    <property type="molecule type" value="Genomic_DNA"/>
</dbReference>
<evidence type="ECO:0000313" key="1">
    <source>
        <dbReference type="EMBL" id="HGW92814.1"/>
    </source>
</evidence>